<dbReference type="EC" id="2.7.-.-" evidence="6"/>
<evidence type="ECO:0000256" key="4">
    <source>
        <dbReference type="ARBA" id="ARBA00022777"/>
    </source>
</evidence>
<name>A0A5N5TIY8_9CRUS</name>
<gene>
    <name evidence="8" type="primary">ITPKA_0</name>
    <name evidence="8" type="ORF">Anas_05952</name>
</gene>
<evidence type="ECO:0000256" key="5">
    <source>
        <dbReference type="ARBA" id="ARBA00022840"/>
    </source>
</evidence>
<organism evidence="8 9">
    <name type="scientific">Armadillidium nasatum</name>
    <dbReference type="NCBI Taxonomy" id="96803"/>
    <lineage>
        <taxon>Eukaryota</taxon>
        <taxon>Metazoa</taxon>
        <taxon>Ecdysozoa</taxon>
        <taxon>Arthropoda</taxon>
        <taxon>Crustacea</taxon>
        <taxon>Multicrustacea</taxon>
        <taxon>Malacostraca</taxon>
        <taxon>Eumalacostraca</taxon>
        <taxon>Peracarida</taxon>
        <taxon>Isopoda</taxon>
        <taxon>Oniscidea</taxon>
        <taxon>Crinocheta</taxon>
        <taxon>Armadillidiidae</taxon>
        <taxon>Armadillidium</taxon>
    </lineage>
</organism>
<dbReference type="InterPro" id="IPR038286">
    <property type="entry name" value="IPK_sf"/>
</dbReference>
<dbReference type="PANTHER" id="PTHR12400">
    <property type="entry name" value="INOSITOL POLYPHOSPHATE KINASE"/>
    <property type="match status" value="1"/>
</dbReference>
<comment type="caution">
    <text evidence="8">The sequence shown here is derived from an EMBL/GenBank/DDBJ whole genome shotgun (WGS) entry which is preliminary data.</text>
</comment>
<sequence>GNFKAGNKQGTIMKKLCHAEEVAFEEIQKDFLRPFVPEYLGIVDGSDGEKYLQLQDLLSDFSTACVMDIKMGVRTYLEEELAKARHKPKLRKDMYDKMIQIDATAPSEAENRAKAVTKPRYMVWRETISSTATLGFRIEGIRRGDGTSSKDFKTTRTRDQVMTAIAGFVEGYPNAVINYINRLKEIRATLEKSKFFRSHELIGSSLLFVHNEEKSGIWLIDFAKTVPLPDSVNITHREPWVEGTHEDGYLIGLDNLINLLENLHMKSPVVKPNDSEICNPQVQESIPDQIETSTPGNTEGHHQQVLPDITEEKRVSEPELILSNNIKEKGTNEEDGKTSAVANDLHIPVKRTSKNVTNVIERKVLDETRN</sequence>
<dbReference type="GO" id="GO:0005737">
    <property type="term" value="C:cytoplasm"/>
    <property type="evidence" value="ECO:0007669"/>
    <property type="project" value="TreeGrafter"/>
</dbReference>
<dbReference type="Pfam" id="PF03770">
    <property type="entry name" value="IPK"/>
    <property type="match status" value="1"/>
</dbReference>
<dbReference type="OrthoDB" id="338650at2759"/>
<keyword evidence="4 6" id="KW-0418">Kinase</keyword>
<feature type="compositionally biased region" description="Polar residues" evidence="7">
    <location>
        <begin position="288"/>
        <end position="297"/>
    </location>
</feature>
<evidence type="ECO:0000313" key="8">
    <source>
        <dbReference type="EMBL" id="KAB7505445.1"/>
    </source>
</evidence>
<keyword evidence="3" id="KW-0547">Nucleotide-binding</keyword>
<evidence type="ECO:0000256" key="1">
    <source>
        <dbReference type="ARBA" id="ARBA00007374"/>
    </source>
</evidence>
<dbReference type="Gene3D" id="3.30.470.160">
    <property type="entry name" value="Inositol polyphosphate kinase"/>
    <property type="match status" value="1"/>
</dbReference>
<protein>
    <recommendedName>
        <fullName evidence="6">Kinase</fullName>
        <ecNumber evidence="6">2.7.-.-</ecNumber>
    </recommendedName>
</protein>
<feature type="region of interest" description="Disordered" evidence="7">
    <location>
        <begin position="288"/>
        <end position="339"/>
    </location>
</feature>
<dbReference type="GO" id="GO:0005634">
    <property type="term" value="C:nucleus"/>
    <property type="evidence" value="ECO:0007669"/>
    <property type="project" value="TreeGrafter"/>
</dbReference>
<dbReference type="GO" id="GO:0000828">
    <property type="term" value="F:inositol hexakisphosphate kinase activity"/>
    <property type="evidence" value="ECO:0007669"/>
    <property type="project" value="TreeGrafter"/>
</dbReference>
<evidence type="ECO:0000256" key="6">
    <source>
        <dbReference type="RuleBase" id="RU363090"/>
    </source>
</evidence>
<dbReference type="FunFam" id="3.30.470.160:FF:000001">
    <property type="entry name" value="Kinase"/>
    <property type="match status" value="1"/>
</dbReference>
<feature type="compositionally biased region" description="Basic and acidic residues" evidence="7">
    <location>
        <begin position="326"/>
        <end position="337"/>
    </location>
</feature>
<dbReference type="PANTHER" id="PTHR12400:SF97">
    <property type="entry name" value="KINASE"/>
    <property type="match status" value="1"/>
</dbReference>
<dbReference type="Proteomes" id="UP000326759">
    <property type="component" value="Unassembled WGS sequence"/>
</dbReference>
<dbReference type="InterPro" id="IPR005522">
    <property type="entry name" value="IPK"/>
</dbReference>
<evidence type="ECO:0000256" key="3">
    <source>
        <dbReference type="ARBA" id="ARBA00022741"/>
    </source>
</evidence>
<reference evidence="8 9" key="1">
    <citation type="journal article" date="2019" name="PLoS Biol.">
        <title>Sex chromosomes control vertical transmission of feminizing Wolbachia symbionts in an isopod.</title>
        <authorList>
            <person name="Becking T."/>
            <person name="Chebbi M.A."/>
            <person name="Giraud I."/>
            <person name="Moumen B."/>
            <person name="Laverre T."/>
            <person name="Caubet Y."/>
            <person name="Peccoud J."/>
            <person name="Gilbert C."/>
            <person name="Cordaux R."/>
        </authorList>
    </citation>
    <scope>NUCLEOTIDE SEQUENCE [LARGE SCALE GENOMIC DNA]</scope>
    <source>
        <strain evidence="8">ANa2</strain>
        <tissue evidence="8">Whole body excluding digestive tract and cuticle</tissue>
    </source>
</reference>
<feature type="non-terminal residue" evidence="8">
    <location>
        <position position="1"/>
    </location>
</feature>
<keyword evidence="2 6" id="KW-0808">Transferase</keyword>
<dbReference type="AlphaFoldDB" id="A0A5N5TIY8"/>
<dbReference type="GO" id="GO:0005524">
    <property type="term" value="F:ATP binding"/>
    <property type="evidence" value="ECO:0007669"/>
    <property type="project" value="UniProtKB-KW"/>
</dbReference>
<comment type="similarity">
    <text evidence="1 6">Belongs to the inositol phosphokinase (IPK) family.</text>
</comment>
<keyword evidence="5" id="KW-0067">ATP-binding</keyword>
<dbReference type="SUPFAM" id="SSF56104">
    <property type="entry name" value="SAICAR synthase-like"/>
    <property type="match status" value="1"/>
</dbReference>
<dbReference type="EMBL" id="SEYY01001230">
    <property type="protein sequence ID" value="KAB7505445.1"/>
    <property type="molecule type" value="Genomic_DNA"/>
</dbReference>
<evidence type="ECO:0000256" key="7">
    <source>
        <dbReference type="SAM" id="MobiDB-lite"/>
    </source>
</evidence>
<accession>A0A5N5TIY8</accession>
<evidence type="ECO:0000256" key="2">
    <source>
        <dbReference type="ARBA" id="ARBA00022679"/>
    </source>
</evidence>
<evidence type="ECO:0000313" key="9">
    <source>
        <dbReference type="Proteomes" id="UP000326759"/>
    </source>
</evidence>
<proteinExistence type="inferred from homology"/>
<dbReference type="GO" id="GO:0046854">
    <property type="term" value="P:phosphatidylinositol phosphate biosynthetic process"/>
    <property type="evidence" value="ECO:0007669"/>
    <property type="project" value="TreeGrafter"/>
</dbReference>
<dbReference type="GO" id="GO:0032958">
    <property type="term" value="P:inositol phosphate biosynthetic process"/>
    <property type="evidence" value="ECO:0007669"/>
    <property type="project" value="InterPro"/>
</dbReference>
<keyword evidence="9" id="KW-1185">Reference proteome</keyword>